<evidence type="ECO:0000256" key="5">
    <source>
        <dbReference type="ARBA" id="ARBA00023098"/>
    </source>
</evidence>
<dbReference type="GO" id="GO:0006633">
    <property type="term" value="P:fatty acid biosynthetic process"/>
    <property type="evidence" value="ECO:0007669"/>
    <property type="project" value="UniProtKB-UniRule"/>
</dbReference>
<evidence type="ECO:0000256" key="3">
    <source>
        <dbReference type="ARBA" id="ARBA00022516"/>
    </source>
</evidence>
<dbReference type="GO" id="GO:0005737">
    <property type="term" value="C:cytoplasm"/>
    <property type="evidence" value="ECO:0007669"/>
    <property type="project" value="UniProtKB-SubCell"/>
</dbReference>
<accession>A0A0R3K1U9</accession>
<dbReference type="PANTHER" id="PTHR30100:SF1">
    <property type="entry name" value="PHOSPHATE ACYLTRANSFERASE"/>
    <property type="match status" value="1"/>
</dbReference>
<sequence>MKIIFDAMGGDNAPFEIVKGALMAVKEYGIRALLVGDKEKVSEIIQKIGFDENDKIEIVHASEVITNDESPTMAIRRKKDSSMVKGLKMLREGEADAFISAGSTGALLAGGLFVVGRINGIDRPALAPVIPGEKGAFMLLDAGANAECKPKNILQFGIMGDIYSRKVLGKINPKIGIINIGAEEEKGTEFIKESYNLLKNSNMNFIGNIEAREIPKGECDVVLADGFVGNVVLKLFEGVASTIFDILKKEIYSSLRNKIGGIFLKPVFKKFKRDFDYAEHGGAILIGIKGYVIKAHGSSDAKAIKNAAGQAIRCIEGKIIETIENEVLKYDL</sequence>
<dbReference type="InterPro" id="IPR003664">
    <property type="entry name" value="FA_synthesis"/>
</dbReference>
<comment type="subcellular location">
    <subcellularLocation>
        <location evidence="10">Cytoplasm</location>
    </subcellularLocation>
    <text evidence="10">Associated with the membrane possibly through PlsY.</text>
</comment>
<evidence type="ECO:0000313" key="12">
    <source>
        <dbReference type="Proteomes" id="UP000052015"/>
    </source>
</evidence>
<dbReference type="EC" id="2.3.1.274" evidence="8 10"/>
<dbReference type="Pfam" id="PF02504">
    <property type="entry name" value="FA_synthesis"/>
    <property type="match status" value="1"/>
</dbReference>
<dbReference type="InterPro" id="IPR012281">
    <property type="entry name" value="Phospholipid_synth_PlsX-like"/>
</dbReference>
<protein>
    <recommendedName>
        <fullName evidence="8 10">Phosphate acyltransferase</fullName>
        <ecNumber evidence="8 10">2.3.1.274</ecNumber>
    </recommendedName>
    <alternativeName>
        <fullName evidence="10">Acyl-ACP phosphotransacylase</fullName>
    </alternativeName>
    <alternativeName>
        <fullName evidence="10">Acyl-[acyl-carrier-protein]--phosphate acyltransferase</fullName>
    </alternativeName>
    <alternativeName>
        <fullName evidence="10">Phosphate-acyl-ACP acyltransferase</fullName>
    </alternativeName>
</protein>
<keyword evidence="4 10" id="KW-0808">Transferase</keyword>
<keyword evidence="11" id="KW-0012">Acyltransferase</keyword>
<dbReference type="HAMAP" id="MF_00019">
    <property type="entry name" value="PlsX"/>
    <property type="match status" value="1"/>
</dbReference>
<dbReference type="PIRSF" id="PIRSF002465">
    <property type="entry name" value="Phsphlp_syn_PlsX"/>
    <property type="match status" value="1"/>
</dbReference>
<comment type="subunit">
    <text evidence="9 10">Homodimer. Probably interacts with PlsY.</text>
</comment>
<comment type="catalytic activity">
    <reaction evidence="1 10">
        <text>a fatty acyl-[ACP] + phosphate = an acyl phosphate + holo-[ACP]</text>
        <dbReference type="Rhea" id="RHEA:42292"/>
        <dbReference type="Rhea" id="RHEA-COMP:9685"/>
        <dbReference type="Rhea" id="RHEA-COMP:14125"/>
        <dbReference type="ChEBI" id="CHEBI:43474"/>
        <dbReference type="ChEBI" id="CHEBI:59918"/>
        <dbReference type="ChEBI" id="CHEBI:64479"/>
        <dbReference type="ChEBI" id="CHEBI:138651"/>
        <dbReference type="EC" id="2.3.1.274"/>
    </reaction>
</comment>
<dbReference type="OrthoDB" id="9806408at2"/>
<comment type="caution">
    <text evidence="11">The sequence shown here is derived from an EMBL/GenBank/DDBJ whole genome shotgun (WGS) entry which is preliminary data.</text>
</comment>
<dbReference type="RefSeq" id="WP_057978016.1">
    <property type="nucleotide sequence ID" value="NZ_LKHP01000005.1"/>
</dbReference>
<evidence type="ECO:0000256" key="7">
    <source>
        <dbReference type="ARBA" id="ARBA00023264"/>
    </source>
</evidence>
<dbReference type="Gene3D" id="3.40.718.10">
    <property type="entry name" value="Isopropylmalate Dehydrogenase"/>
    <property type="match status" value="1"/>
</dbReference>
<keyword evidence="7 10" id="KW-1208">Phospholipid metabolism</keyword>
<proteinExistence type="inferred from homology"/>
<evidence type="ECO:0000256" key="2">
    <source>
        <dbReference type="ARBA" id="ARBA00022490"/>
    </source>
</evidence>
<dbReference type="EMBL" id="LKHP01000005">
    <property type="protein sequence ID" value="KRQ86949.1"/>
    <property type="molecule type" value="Genomic_DNA"/>
</dbReference>
<evidence type="ECO:0000256" key="8">
    <source>
        <dbReference type="ARBA" id="ARBA00024069"/>
    </source>
</evidence>
<dbReference type="PATRIC" id="fig|908809.3.peg.1148"/>
<evidence type="ECO:0000256" key="9">
    <source>
        <dbReference type="ARBA" id="ARBA00046608"/>
    </source>
</evidence>
<evidence type="ECO:0000256" key="6">
    <source>
        <dbReference type="ARBA" id="ARBA00023209"/>
    </source>
</evidence>
<evidence type="ECO:0000256" key="4">
    <source>
        <dbReference type="ARBA" id="ARBA00022679"/>
    </source>
</evidence>
<comment type="similarity">
    <text evidence="10">Belongs to the PlsX family.</text>
</comment>
<organism evidence="11 12">
    <name type="scientific">Caloramator mitchellensis</name>
    <dbReference type="NCBI Taxonomy" id="908809"/>
    <lineage>
        <taxon>Bacteria</taxon>
        <taxon>Bacillati</taxon>
        <taxon>Bacillota</taxon>
        <taxon>Clostridia</taxon>
        <taxon>Eubacteriales</taxon>
        <taxon>Clostridiaceae</taxon>
        <taxon>Caloramator</taxon>
    </lineage>
</organism>
<dbReference type="GO" id="GO:0043811">
    <property type="term" value="F:phosphate:acyl-[acyl carrier protein] acyltransferase activity"/>
    <property type="evidence" value="ECO:0007669"/>
    <property type="project" value="UniProtKB-UniRule"/>
</dbReference>
<dbReference type="Proteomes" id="UP000052015">
    <property type="component" value="Unassembled WGS sequence"/>
</dbReference>
<dbReference type="NCBIfam" id="TIGR00182">
    <property type="entry name" value="plsX"/>
    <property type="match status" value="1"/>
</dbReference>
<dbReference type="SUPFAM" id="SSF53659">
    <property type="entry name" value="Isocitrate/Isopropylmalate dehydrogenase-like"/>
    <property type="match status" value="1"/>
</dbReference>
<dbReference type="PANTHER" id="PTHR30100">
    <property type="entry name" value="FATTY ACID/PHOSPHOLIPID SYNTHESIS PROTEIN PLSX"/>
    <property type="match status" value="1"/>
</dbReference>
<keyword evidence="5 10" id="KW-0443">Lipid metabolism</keyword>
<dbReference type="AlphaFoldDB" id="A0A0R3K1U9"/>
<keyword evidence="3 10" id="KW-0444">Lipid biosynthesis</keyword>
<keyword evidence="6 10" id="KW-0594">Phospholipid biosynthesis</keyword>
<evidence type="ECO:0000256" key="1">
    <source>
        <dbReference type="ARBA" id="ARBA00001232"/>
    </source>
</evidence>
<reference evidence="11 12" key="1">
    <citation type="submission" date="2015-09" db="EMBL/GenBank/DDBJ databases">
        <title>Draft genome sequence of a Caloramator mitchellensis, a moderate thermophile from the Great Artesian Basin of Australia.</title>
        <authorList>
            <person name="Patel B.K."/>
        </authorList>
    </citation>
    <scope>NUCLEOTIDE SEQUENCE [LARGE SCALE GENOMIC DNA]</scope>
    <source>
        <strain evidence="11 12">VF08</strain>
    </source>
</reference>
<evidence type="ECO:0000313" key="11">
    <source>
        <dbReference type="EMBL" id="KRQ86949.1"/>
    </source>
</evidence>
<dbReference type="UniPathway" id="UPA00085"/>
<keyword evidence="2 10" id="KW-0963">Cytoplasm</keyword>
<evidence type="ECO:0000256" key="10">
    <source>
        <dbReference type="HAMAP-Rule" id="MF_00019"/>
    </source>
</evidence>
<comment type="function">
    <text evidence="10">Catalyzes the reversible formation of acyl-phosphate (acyl-PO(4)) from acyl-[acyl-carrier-protein] (acyl-ACP). This enzyme utilizes acyl-ACP as fatty acyl donor, but not acyl-CoA.</text>
</comment>
<keyword evidence="12" id="KW-1185">Reference proteome</keyword>
<dbReference type="GO" id="GO:0008654">
    <property type="term" value="P:phospholipid biosynthetic process"/>
    <property type="evidence" value="ECO:0007669"/>
    <property type="project" value="UniProtKB-KW"/>
</dbReference>
<name>A0A0R3K1U9_CALMK</name>
<gene>
    <name evidence="10 11" type="primary">plsX</name>
    <name evidence="11" type="ORF">ABG79_01139</name>
</gene>
<dbReference type="STRING" id="908809.ABG79_01139"/>
<comment type="pathway">
    <text evidence="10">Lipid metabolism; phospholipid metabolism.</text>
</comment>